<dbReference type="Proteomes" id="UP001202328">
    <property type="component" value="Unassembled WGS sequence"/>
</dbReference>
<gene>
    <name evidence="3" type="ORF">MKW98_026981</name>
</gene>
<proteinExistence type="inferred from homology"/>
<accession>A0AAD4SVX3</accession>
<dbReference type="Pfam" id="PF02458">
    <property type="entry name" value="Transferase"/>
    <property type="match status" value="1"/>
</dbReference>
<sequence length="452" mass="50661">MAFQSLVFRVRKREPEFIVPAKPIPYEVKYLSDIDDREGLRFHVPKILFYRKKDFCMGSTHKADDIVGVTKKALADALVFYYPFAGRLREVPGGKLLVECTAQGVLFIEADADVSLEQLGGDFLKPPFPCLEQLLYTPSNSEDILSCPLLFVQVTRLMCGGFIFGLRYNHTICDGQGIHQFVKALAEIARGKVSPSILPVWERHLLNARDPPQVTFAHREYDPPSNRNEKLPSLDDLNNVSSITPHLQACTTFELLTAWLWRSRTIAVGYDPNEEVRVVISVSTRGKFHSPLPTGFYGNTVAYPAAVSTTEKLIQNHLSFALELVMQVKNEVNLMSVKGIPTISTLGTYFVSDMRHMGNAGEVDIGCREVVYDGPALGVNPTSHFWMSSPYISYTNNTGHKGCLVPIYLQRLAMKKFLLEIESMVNKTAFVQTILQPETSKLSLTSFRKSSL</sequence>
<dbReference type="PANTHER" id="PTHR31147:SF66">
    <property type="entry name" value="OS05G0315700 PROTEIN"/>
    <property type="match status" value="1"/>
</dbReference>
<organism evidence="3 4">
    <name type="scientific">Papaver atlanticum</name>
    <dbReference type="NCBI Taxonomy" id="357466"/>
    <lineage>
        <taxon>Eukaryota</taxon>
        <taxon>Viridiplantae</taxon>
        <taxon>Streptophyta</taxon>
        <taxon>Embryophyta</taxon>
        <taxon>Tracheophyta</taxon>
        <taxon>Spermatophyta</taxon>
        <taxon>Magnoliopsida</taxon>
        <taxon>Ranunculales</taxon>
        <taxon>Papaveraceae</taxon>
        <taxon>Papaveroideae</taxon>
        <taxon>Papaver</taxon>
    </lineage>
</organism>
<evidence type="ECO:0000256" key="2">
    <source>
        <dbReference type="ARBA" id="ARBA00022679"/>
    </source>
</evidence>
<keyword evidence="4" id="KW-1185">Reference proteome</keyword>
<dbReference type="Gene3D" id="3.30.559.10">
    <property type="entry name" value="Chloramphenicol acetyltransferase-like domain"/>
    <property type="match status" value="2"/>
</dbReference>
<dbReference type="InterPro" id="IPR050898">
    <property type="entry name" value="Plant_acyltransferase"/>
</dbReference>
<comment type="caution">
    <text evidence="3">The sequence shown here is derived from an EMBL/GenBank/DDBJ whole genome shotgun (WGS) entry which is preliminary data.</text>
</comment>
<dbReference type="GO" id="GO:0016740">
    <property type="term" value="F:transferase activity"/>
    <property type="evidence" value="ECO:0007669"/>
    <property type="project" value="UniProtKB-KW"/>
</dbReference>
<protein>
    <submittedName>
        <fullName evidence="3">Uncharacterized protein</fullName>
    </submittedName>
</protein>
<evidence type="ECO:0000313" key="3">
    <source>
        <dbReference type="EMBL" id="KAI3923388.1"/>
    </source>
</evidence>
<dbReference type="InterPro" id="IPR023213">
    <property type="entry name" value="CAT-like_dom_sf"/>
</dbReference>
<dbReference type="AlphaFoldDB" id="A0AAD4SVX3"/>
<reference evidence="3" key="1">
    <citation type="submission" date="2022-04" db="EMBL/GenBank/DDBJ databases">
        <title>A functionally conserved STORR gene fusion in Papaver species that diverged 16.8 million years ago.</title>
        <authorList>
            <person name="Catania T."/>
        </authorList>
    </citation>
    <scope>NUCLEOTIDE SEQUENCE</scope>
    <source>
        <strain evidence="3">S-188037</strain>
    </source>
</reference>
<dbReference type="PANTHER" id="PTHR31147">
    <property type="entry name" value="ACYL TRANSFERASE 4"/>
    <property type="match status" value="1"/>
</dbReference>
<dbReference type="EMBL" id="JAJJMB010008487">
    <property type="protein sequence ID" value="KAI3923388.1"/>
    <property type="molecule type" value="Genomic_DNA"/>
</dbReference>
<evidence type="ECO:0000313" key="4">
    <source>
        <dbReference type="Proteomes" id="UP001202328"/>
    </source>
</evidence>
<comment type="similarity">
    <text evidence="1">Belongs to the plant acyltransferase family.</text>
</comment>
<keyword evidence="2" id="KW-0808">Transferase</keyword>
<name>A0AAD4SVX3_9MAGN</name>
<evidence type="ECO:0000256" key="1">
    <source>
        <dbReference type="ARBA" id="ARBA00009861"/>
    </source>
</evidence>